<proteinExistence type="predicted"/>
<sequence length="111" mass="12317">MAKLLYCKIWYTCSSARENLACHGDIVKSLKTQKVRGEIITIAGDGSSETQAQHCNTNSTPQHNFHNIKNTNIDGISQPDNANISYSKGEMRAETDLLALKDKTNRHLGLQ</sequence>
<name>A0AAN9A1L1_HALRR</name>
<keyword evidence="2" id="KW-1185">Reference proteome</keyword>
<dbReference type="AlphaFoldDB" id="A0AAN9A1L1"/>
<comment type="caution">
    <text evidence="1">The sequence shown here is derived from an EMBL/GenBank/DDBJ whole genome shotgun (WGS) entry which is preliminary data.</text>
</comment>
<organism evidence="1 2">
    <name type="scientific">Halocaridina rubra</name>
    <name type="common">Hawaiian red shrimp</name>
    <dbReference type="NCBI Taxonomy" id="373956"/>
    <lineage>
        <taxon>Eukaryota</taxon>
        <taxon>Metazoa</taxon>
        <taxon>Ecdysozoa</taxon>
        <taxon>Arthropoda</taxon>
        <taxon>Crustacea</taxon>
        <taxon>Multicrustacea</taxon>
        <taxon>Malacostraca</taxon>
        <taxon>Eumalacostraca</taxon>
        <taxon>Eucarida</taxon>
        <taxon>Decapoda</taxon>
        <taxon>Pleocyemata</taxon>
        <taxon>Caridea</taxon>
        <taxon>Atyoidea</taxon>
        <taxon>Atyidae</taxon>
        <taxon>Halocaridina</taxon>
    </lineage>
</organism>
<accession>A0AAN9A1L1</accession>
<evidence type="ECO:0000313" key="2">
    <source>
        <dbReference type="Proteomes" id="UP001381693"/>
    </source>
</evidence>
<protein>
    <submittedName>
        <fullName evidence="1">Uncharacterized protein</fullName>
    </submittedName>
</protein>
<evidence type="ECO:0000313" key="1">
    <source>
        <dbReference type="EMBL" id="KAK7068980.1"/>
    </source>
</evidence>
<gene>
    <name evidence="1" type="ORF">SK128_015898</name>
</gene>
<dbReference type="EMBL" id="JAXCGZ010017063">
    <property type="protein sequence ID" value="KAK7068980.1"/>
    <property type="molecule type" value="Genomic_DNA"/>
</dbReference>
<reference evidence="1 2" key="1">
    <citation type="submission" date="2023-11" db="EMBL/GenBank/DDBJ databases">
        <title>Halocaridina rubra genome assembly.</title>
        <authorList>
            <person name="Smith C."/>
        </authorList>
    </citation>
    <scope>NUCLEOTIDE SEQUENCE [LARGE SCALE GENOMIC DNA]</scope>
    <source>
        <strain evidence="1">EP-1</strain>
        <tissue evidence="1">Whole</tissue>
    </source>
</reference>
<dbReference type="Proteomes" id="UP001381693">
    <property type="component" value="Unassembled WGS sequence"/>
</dbReference>